<keyword evidence="2 5" id="KW-0238">DNA-binding</keyword>
<dbReference type="PROSITE" id="PS50995">
    <property type="entry name" value="HTH_MARR_2"/>
    <property type="match status" value="1"/>
</dbReference>
<dbReference type="SMART" id="SM00347">
    <property type="entry name" value="HTH_MARR"/>
    <property type="match status" value="1"/>
</dbReference>
<sequence>MTSTPSPSSPDVSFYGNGHSPAEESVGYLMRKVMSSIRTQADAQLSTHDLTFAQWLPLFKISKCQAMTGQAVATVALLVRELETDAASMTRTLDRLESKGLVLRERSTTDRRVVHVVLTPEGEKVAAKVPPVLAEVLNNHLRGFTRDEWQLLLSMLRRMLANGEAVRQEQQQQQQQEPPAA</sequence>
<dbReference type="EMBL" id="JACHLK010000016">
    <property type="protein sequence ID" value="MBB6563004.1"/>
    <property type="molecule type" value="Genomic_DNA"/>
</dbReference>
<dbReference type="GO" id="GO:0006950">
    <property type="term" value="P:response to stress"/>
    <property type="evidence" value="ECO:0007669"/>
    <property type="project" value="TreeGrafter"/>
</dbReference>
<dbReference type="InterPro" id="IPR039422">
    <property type="entry name" value="MarR/SlyA-like"/>
</dbReference>
<dbReference type="Gene3D" id="1.10.10.10">
    <property type="entry name" value="Winged helix-like DNA-binding domain superfamily/Winged helix DNA-binding domain"/>
    <property type="match status" value="1"/>
</dbReference>
<keyword evidence="6" id="KW-1185">Reference proteome</keyword>
<evidence type="ECO:0000256" key="1">
    <source>
        <dbReference type="ARBA" id="ARBA00023015"/>
    </source>
</evidence>
<dbReference type="Pfam" id="PF01047">
    <property type="entry name" value="MarR"/>
    <property type="match status" value="1"/>
</dbReference>
<evidence type="ECO:0000256" key="2">
    <source>
        <dbReference type="ARBA" id="ARBA00023125"/>
    </source>
</evidence>
<keyword evidence="3" id="KW-0804">Transcription</keyword>
<feature type="domain" description="HTH marR-type" evidence="4">
    <location>
        <begin position="23"/>
        <end position="161"/>
    </location>
</feature>
<dbReference type="InterPro" id="IPR036388">
    <property type="entry name" value="WH-like_DNA-bd_sf"/>
</dbReference>
<evidence type="ECO:0000259" key="4">
    <source>
        <dbReference type="PROSITE" id="PS50995"/>
    </source>
</evidence>
<dbReference type="InterPro" id="IPR000835">
    <property type="entry name" value="HTH_MarR-typ"/>
</dbReference>
<evidence type="ECO:0000256" key="3">
    <source>
        <dbReference type="ARBA" id="ARBA00023163"/>
    </source>
</evidence>
<dbReference type="Proteomes" id="UP000575083">
    <property type="component" value="Unassembled WGS sequence"/>
</dbReference>
<organism evidence="5 6">
    <name type="scientific">Acidovorax soli</name>
    <dbReference type="NCBI Taxonomy" id="592050"/>
    <lineage>
        <taxon>Bacteria</taxon>
        <taxon>Pseudomonadati</taxon>
        <taxon>Pseudomonadota</taxon>
        <taxon>Betaproteobacteria</taxon>
        <taxon>Burkholderiales</taxon>
        <taxon>Comamonadaceae</taxon>
        <taxon>Acidovorax</taxon>
    </lineage>
</organism>
<dbReference type="InterPro" id="IPR036390">
    <property type="entry name" value="WH_DNA-bd_sf"/>
</dbReference>
<evidence type="ECO:0000313" key="6">
    <source>
        <dbReference type="Proteomes" id="UP000575083"/>
    </source>
</evidence>
<evidence type="ECO:0000313" key="5">
    <source>
        <dbReference type="EMBL" id="MBB6563004.1"/>
    </source>
</evidence>
<accession>A0A7X0PJP3</accession>
<gene>
    <name evidence="5" type="ORF">HNP48_005721</name>
</gene>
<dbReference type="PRINTS" id="PR00598">
    <property type="entry name" value="HTHMARR"/>
</dbReference>
<protein>
    <submittedName>
        <fullName evidence="5">DNA-binding MarR family transcriptional regulator</fullName>
    </submittedName>
</protein>
<dbReference type="PANTHER" id="PTHR33164:SF43">
    <property type="entry name" value="HTH-TYPE TRANSCRIPTIONAL REPRESSOR YETL"/>
    <property type="match status" value="1"/>
</dbReference>
<dbReference type="GO" id="GO:0003700">
    <property type="term" value="F:DNA-binding transcription factor activity"/>
    <property type="evidence" value="ECO:0007669"/>
    <property type="project" value="InterPro"/>
</dbReference>
<dbReference type="GO" id="GO:0003677">
    <property type="term" value="F:DNA binding"/>
    <property type="evidence" value="ECO:0007669"/>
    <property type="project" value="UniProtKB-KW"/>
</dbReference>
<dbReference type="PANTHER" id="PTHR33164">
    <property type="entry name" value="TRANSCRIPTIONAL REGULATOR, MARR FAMILY"/>
    <property type="match status" value="1"/>
</dbReference>
<name>A0A7X0PJP3_9BURK</name>
<keyword evidence="1" id="KW-0805">Transcription regulation</keyword>
<dbReference type="RefSeq" id="WP_184863575.1">
    <property type="nucleotide sequence ID" value="NZ_JACHLK010000016.1"/>
</dbReference>
<reference evidence="5 6" key="1">
    <citation type="submission" date="2020-08" db="EMBL/GenBank/DDBJ databases">
        <title>Functional genomics of gut bacteria from endangered species of beetles.</title>
        <authorList>
            <person name="Carlos-Shanley C."/>
        </authorList>
    </citation>
    <scope>NUCLEOTIDE SEQUENCE [LARGE SCALE GENOMIC DNA]</scope>
    <source>
        <strain evidence="5 6">S00198</strain>
    </source>
</reference>
<dbReference type="SUPFAM" id="SSF46785">
    <property type="entry name" value="Winged helix' DNA-binding domain"/>
    <property type="match status" value="1"/>
</dbReference>
<dbReference type="PROSITE" id="PS01117">
    <property type="entry name" value="HTH_MARR_1"/>
    <property type="match status" value="1"/>
</dbReference>
<comment type="caution">
    <text evidence="5">The sequence shown here is derived from an EMBL/GenBank/DDBJ whole genome shotgun (WGS) entry which is preliminary data.</text>
</comment>
<proteinExistence type="predicted"/>
<dbReference type="AlphaFoldDB" id="A0A7X0PJP3"/>
<dbReference type="InterPro" id="IPR023187">
    <property type="entry name" value="Tscrpt_reg_MarR-type_CS"/>
</dbReference>